<evidence type="ECO:0000256" key="1">
    <source>
        <dbReference type="SAM" id="MobiDB-lite"/>
    </source>
</evidence>
<comment type="caution">
    <text evidence="2">The sequence shown here is derived from an EMBL/GenBank/DDBJ whole genome shotgun (WGS) entry which is preliminary data.</text>
</comment>
<reference evidence="2 3" key="1">
    <citation type="submission" date="2021-01" db="EMBL/GenBank/DDBJ databases">
        <title>Streptomyces acididurans sp. nov., isolated from a peat swamp forest soil.</title>
        <authorList>
            <person name="Chantavorakit T."/>
            <person name="Duangmal K."/>
        </authorList>
    </citation>
    <scope>NUCLEOTIDE SEQUENCE [LARGE SCALE GENOMIC DNA]</scope>
    <source>
        <strain evidence="2 3">KK5PA1</strain>
    </source>
</reference>
<dbReference type="EMBL" id="JADKYB010000030">
    <property type="protein sequence ID" value="MBM9509995.1"/>
    <property type="molecule type" value="Genomic_DNA"/>
</dbReference>
<gene>
    <name evidence="2" type="ORF">ITX44_36655</name>
</gene>
<keyword evidence="3" id="KW-1185">Reference proteome</keyword>
<accession>A0ABS2U329</accession>
<evidence type="ECO:0008006" key="4">
    <source>
        <dbReference type="Google" id="ProtNLM"/>
    </source>
</evidence>
<sequence length="147" mass="15654">MDVGISVDGVEEWAAAVDALGQRMQSATRAATRDAMKIVQRGAFSRLSRYYHPPGTPTPAPPGGPPARINGHLRGSLSPTGPRPTGTGYTGQLGPTAVYSRIQELGGQAGRNHSVTIPPRPYLAPTVRDARDAIRRQYVAAWARAMP</sequence>
<feature type="region of interest" description="Disordered" evidence="1">
    <location>
        <begin position="48"/>
        <end position="94"/>
    </location>
</feature>
<evidence type="ECO:0000313" key="3">
    <source>
        <dbReference type="Proteomes" id="UP000749040"/>
    </source>
</evidence>
<name>A0ABS2U329_9ACTN</name>
<dbReference type="RefSeq" id="WP_205363589.1">
    <property type="nucleotide sequence ID" value="NZ_JADKYB010000030.1"/>
</dbReference>
<feature type="compositionally biased region" description="Pro residues" evidence="1">
    <location>
        <begin position="54"/>
        <end position="65"/>
    </location>
</feature>
<protein>
    <recommendedName>
        <fullName evidence="4">HK97 gp10 family phage protein</fullName>
    </recommendedName>
</protein>
<evidence type="ECO:0000313" key="2">
    <source>
        <dbReference type="EMBL" id="MBM9509995.1"/>
    </source>
</evidence>
<dbReference type="Proteomes" id="UP000749040">
    <property type="component" value="Unassembled WGS sequence"/>
</dbReference>
<organism evidence="2 3">
    <name type="scientific">Actinacidiphila acididurans</name>
    <dbReference type="NCBI Taxonomy" id="2784346"/>
    <lineage>
        <taxon>Bacteria</taxon>
        <taxon>Bacillati</taxon>
        <taxon>Actinomycetota</taxon>
        <taxon>Actinomycetes</taxon>
        <taxon>Kitasatosporales</taxon>
        <taxon>Streptomycetaceae</taxon>
        <taxon>Actinacidiphila</taxon>
    </lineage>
</organism>
<proteinExistence type="predicted"/>